<dbReference type="GO" id="GO:0035226">
    <property type="term" value="F:glutamate-cysteine ligase catalytic subunit binding"/>
    <property type="evidence" value="ECO:0007669"/>
    <property type="project" value="InterPro"/>
</dbReference>
<name>A0A915CZ75_9BILA</name>
<dbReference type="GO" id="GO:0006750">
    <property type="term" value="P:glutathione biosynthetic process"/>
    <property type="evidence" value="ECO:0007669"/>
    <property type="project" value="UniProtKB-KW"/>
</dbReference>
<dbReference type="WBParaSite" id="jg14133">
    <property type="protein sequence ID" value="jg14133"/>
    <property type="gene ID" value="jg14133"/>
</dbReference>
<evidence type="ECO:0000256" key="2">
    <source>
        <dbReference type="ARBA" id="ARBA00008612"/>
    </source>
</evidence>
<dbReference type="Pfam" id="PF00248">
    <property type="entry name" value="Aldo_ket_red"/>
    <property type="match status" value="1"/>
</dbReference>
<evidence type="ECO:0000256" key="3">
    <source>
        <dbReference type="ARBA" id="ARBA00011532"/>
    </source>
</evidence>
<dbReference type="GO" id="GO:0030234">
    <property type="term" value="F:enzyme regulator activity"/>
    <property type="evidence" value="ECO:0007669"/>
    <property type="project" value="TreeGrafter"/>
</dbReference>
<protein>
    <recommendedName>
        <fullName evidence="7">GCS light chain</fullName>
    </recommendedName>
    <alternativeName>
        <fullName evidence="5">Gamma-ECS regulatory subunit</fullName>
    </alternativeName>
    <alternativeName>
        <fullName evidence="8">Gamma-glutamylcysteine synthetase regulatory subunit</fullName>
    </alternativeName>
    <alternativeName>
        <fullName evidence="6">Glutamate--cysteine ligase modifier subunit</fullName>
    </alternativeName>
</protein>
<evidence type="ECO:0000256" key="8">
    <source>
        <dbReference type="ARBA" id="ARBA00032926"/>
    </source>
</evidence>
<comment type="pathway">
    <text evidence="1">Sulfur metabolism; glutathione biosynthesis; glutathione from L-cysteine and L-glutamate: step 1/2.</text>
</comment>
<dbReference type="InterPro" id="IPR032963">
    <property type="entry name" value="Gclm"/>
</dbReference>
<evidence type="ECO:0000256" key="4">
    <source>
        <dbReference type="ARBA" id="ARBA00022684"/>
    </source>
</evidence>
<dbReference type="Proteomes" id="UP000887574">
    <property type="component" value="Unplaced"/>
</dbReference>
<evidence type="ECO:0000259" key="9">
    <source>
        <dbReference type="Pfam" id="PF00248"/>
    </source>
</evidence>
<dbReference type="SUPFAM" id="SSF51430">
    <property type="entry name" value="NAD(P)-linked oxidoreductase"/>
    <property type="match status" value="1"/>
</dbReference>
<dbReference type="Gene3D" id="3.20.20.100">
    <property type="entry name" value="NADP-dependent oxidoreductase domain"/>
    <property type="match status" value="1"/>
</dbReference>
<keyword evidence="10" id="KW-1185">Reference proteome</keyword>
<feature type="domain" description="NADP-dependent oxidoreductase" evidence="9">
    <location>
        <begin position="87"/>
        <end position="221"/>
    </location>
</feature>
<evidence type="ECO:0000256" key="5">
    <source>
        <dbReference type="ARBA" id="ARBA00030406"/>
    </source>
</evidence>
<comment type="subunit">
    <text evidence="3">Heterodimer of a catalytic heavy chain and a regulatory light chain.</text>
</comment>
<dbReference type="InterPro" id="IPR023210">
    <property type="entry name" value="NADP_OxRdtase_dom"/>
</dbReference>
<evidence type="ECO:0000256" key="1">
    <source>
        <dbReference type="ARBA" id="ARBA00005006"/>
    </source>
</evidence>
<evidence type="ECO:0000313" key="11">
    <source>
        <dbReference type="WBParaSite" id="jg14133"/>
    </source>
</evidence>
<dbReference type="InterPro" id="IPR036812">
    <property type="entry name" value="NAD(P)_OxRdtase_dom_sf"/>
</dbReference>
<evidence type="ECO:0000256" key="7">
    <source>
        <dbReference type="ARBA" id="ARBA00031732"/>
    </source>
</evidence>
<evidence type="ECO:0000313" key="10">
    <source>
        <dbReference type="Proteomes" id="UP000887574"/>
    </source>
</evidence>
<evidence type="ECO:0000256" key="6">
    <source>
        <dbReference type="ARBA" id="ARBA00031154"/>
    </source>
</evidence>
<dbReference type="PANTHER" id="PTHR13295">
    <property type="entry name" value="GLUTAMATE CYSTEINE LIGASE REGULATORY SUBUNIT"/>
    <property type="match status" value="1"/>
</dbReference>
<sequence>MANSTSNSTCTSTWQSLIDQLHKHKSFRVHTGNINNYVELKLKRYANSAEELSACLDLQFANLPDDAQLGDDGMLLLADKKHRDTAYERDDLKITLKLFLEDFEFTYIRDAIDATLSQLNIDVIEQLILAFPQPDDSTTDSNVDDKWIEQVVKVWASIETELVAPGKVFSVGVADFELSSLAALYDKVKIKPCVDHFNIEGCCVVPPDLQAYAREHDIQLLTHNDPNPYPLKDVFRSFCGIDKDNSNQTKSVCCATFSPVWAARYTIWVRRRSLMAAKGYIVQFGSAVNT</sequence>
<reference evidence="11" key="1">
    <citation type="submission" date="2022-11" db="UniProtKB">
        <authorList>
            <consortium name="WormBaseParasite"/>
        </authorList>
    </citation>
    <scope>IDENTIFICATION</scope>
</reference>
<organism evidence="10 11">
    <name type="scientific">Ditylenchus dipsaci</name>
    <dbReference type="NCBI Taxonomy" id="166011"/>
    <lineage>
        <taxon>Eukaryota</taxon>
        <taxon>Metazoa</taxon>
        <taxon>Ecdysozoa</taxon>
        <taxon>Nematoda</taxon>
        <taxon>Chromadorea</taxon>
        <taxon>Rhabditida</taxon>
        <taxon>Tylenchina</taxon>
        <taxon>Tylenchomorpha</taxon>
        <taxon>Sphaerularioidea</taxon>
        <taxon>Anguinidae</taxon>
        <taxon>Anguininae</taxon>
        <taxon>Ditylenchus</taxon>
    </lineage>
</organism>
<dbReference type="GO" id="GO:0017109">
    <property type="term" value="C:glutamate-cysteine ligase complex"/>
    <property type="evidence" value="ECO:0007669"/>
    <property type="project" value="TreeGrafter"/>
</dbReference>
<accession>A0A915CZ75</accession>
<dbReference type="AlphaFoldDB" id="A0A915CZ75"/>
<keyword evidence="4" id="KW-0317">Glutathione biosynthesis</keyword>
<comment type="similarity">
    <text evidence="2">Belongs to the aldo/keto reductase family. Glutamate--cysteine ligase light chain subfamily.</text>
</comment>
<proteinExistence type="inferred from homology"/>
<dbReference type="PANTHER" id="PTHR13295:SF4">
    <property type="entry name" value="GLUTAMATE--CYSTEINE LIGASE REGULATORY SUBUNIT"/>
    <property type="match status" value="1"/>
</dbReference>